<dbReference type="InterPro" id="IPR007278">
    <property type="entry name" value="DUF397"/>
</dbReference>
<evidence type="ECO:0000313" key="3">
    <source>
        <dbReference type="Proteomes" id="UP001611548"/>
    </source>
</evidence>
<evidence type="ECO:0000313" key="2">
    <source>
        <dbReference type="EMBL" id="MFI1965698.1"/>
    </source>
</evidence>
<reference evidence="2 3" key="1">
    <citation type="submission" date="2024-10" db="EMBL/GenBank/DDBJ databases">
        <title>The Natural Products Discovery Center: Release of the First 8490 Sequenced Strains for Exploring Actinobacteria Biosynthetic Diversity.</title>
        <authorList>
            <person name="Kalkreuter E."/>
            <person name="Kautsar S.A."/>
            <person name="Yang D."/>
            <person name="Bader C.D."/>
            <person name="Teijaro C.N."/>
            <person name="Fluegel L."/>
            <person name="Davis C.M."/>
            <person name="Simpson J.R."/>
            <person name="Lauterbach L."/>
            <person name="Steele A.D."/>
            <person name="Gui C."/>
            <person name="Meng S."/>
            <person name="Li G."/>
            <person name="Viehrig K."/>
            <person name="Ye F."/>
            <person name="Su P."/>
            <person name="Kiefer A.F."/>
            <person name="Nichols A."/>
            <person name="Cepeda A.J."/>
            <person name="Yan W."/>
            <person name="Fan B."/>
            <person name="Jiang Y."/>
            <person name="Adhikari A."/>
            <person name="Zheng C.-J."/>
            <person name="Schuster L."/>
            <person name="Cowan T.M."/>
            <person name="Smanski M.J."/>
            <person name="Chevrette M.G."/>
            <person name="De Carvalho L.P.S."/>
            <person name="Shen B."/>
        </authorList>
    </citation>
    <scope>NUCLEOTIDE SEQUENCE [LARGE SCALE GENOMIC DNA]</scope>
    <source>
        <strain evidence="2 3">NPDC020327</strain>
    </source>
</reference>
<feature type="domain" description="DUF397" evidence="1">
    <location>
        <begin position="9"/>
        <end position="61"/>
    </location>
</feature>
<keyword evidence="3" id="KW-1185">Reference proteome</keyword>
<comment type="caution">
    <text evidence="2">The sequence shown here is derived from an EMBL/GenBank/DDBJ whole genome shotgun (WGS) entry which is preliminary data.</text>
</comment>
<name>A0ABW7UY86_9ACTN</name>
<evidence type="ECO:0000259" key="1">
    <source>
        <dbReference type="Pfam" id="PF04149"/>
    </source>
</evidence>
<gene>
    <name evidence="2" type="ORF">ACH429_16575</name>
</gene>
<proteinExistence type="predicted"/>
<accession>A0ABW7UY86</accession>
<dbReference type="Proteomes" id="UP001611548">
    <property type="component" value="Unassembled WGS sequence"/>
</dbReference>
<protein>
    <submittedName>
        <fullName evidence="2">DUF397 domain-containing protein</fullName>
    </submittedName>
</protein>
<dbReference type="Pfam" id="PF04149">
    <property type="entry name" value="DUF397"/>
    <property type="match status" value="1"/>
</dbReference>
<organism evidence="2 3">
    <name type="scientific">Streptomyces pathocidini</name>
    <dbReference type="NCBI Taxonomy" id="1650571"/>
    <lineage>
        <taxon>Bacteria</taxon>
        <taxon>Bacillati</taxon>
        <taxon>Actinomycetota</taxon>
        <taxon>Actinomycetes</taxon>
        <taxon>Kitasatosporales</taxon>
        <taxon>Streptomycetaceae</taxon>
        <taxon>Streptomyces</taxon>
    </lineage>
</organism>
<sequence>MQSRQYALAQWTKSSYSAVNGDCVEVRAQGARTVSVRDSKDPQGPVLDFSPQTWTAFVQGVTQGSFGTA</sequence>
<dbReference type="RefSeq" id="WP_055473236.1">
    <property type="nucleotide sequence ID" value="NZ_JBIRWE010000006.1"/>
</dbReference>
<dbReference type="EMBL" id="JBIRWE010000006">
    <property type="protein sequence ID" value="MFI1965698.1"/>
    <property type="molecule type" value="Genomic_DNA"/>
</dbReference>